<feature type="transmembrane region" description="Helical" evidence="12">
    <location>
        <begin position="147"/>
        <end position="164"/>
    </location>
</feature>
<dbReference type="RefSeq" id="WP_103789913.1">
    <property type="nucleotide sequence ID" value="NZ_PQVF01000010.1"/>
</dbReference>
<gene>
    <name evidence="13" type="ORF">C3K47_14700</name>
</gene>
<dbReference type="Proteomes" id="UP000236893">
    <property type="component" value="Unassembled WGS sequence"/>
</dbReference>
<dbReference type="Pfam" id="PF02628">
    <property type="entry name" value="COX15-CtaA"/>
    <property type="match status" value="2"/>
</dbReference>
<dbReference type="GO" id="GO:0006784">
    <property type="term" value="P:heme A biosynthetic process"/>
    <property type="evidence" value="ECO:0007669"/>
    <property type="project" value="InterPro"/>
</dbReference>
<dbReference type="GO" id="GO:0046872">
    <property type="term" value="F:metal ion binding"/>
    <property type="evidence" value="ECO:0007669"/>
    <property type="project" value="UniProtKB-KW"/>
</dbReference>
<keyword evidence="4" id="KW-0479">Metal-binding</keyword>
<feature type="transmembrane region" description="Helical" evidence="12">
    <location>
        <begin position="120"/>
        <end position="140"/>
    </location>
</feature>
<keyword evidence="8" id="KW-0350">Heme biosynthesis</keyword>
<comment type="caution">
    <text evidence="13">The sequence shown here is derived from an EMBL/GenBank/DDBJ whole genome shotgun (WGS) entry which is preliminary data.</text>
</comment>
<keyword evidence="3 12" id="KW-0812">Transmembrane</keyword>
<evidence type="ECO:0000256" key="2">
    <source>
        <dbReference type="ARBA" id="ARBA00022475"/>
    </source>
</evidence>
<evidence type="ECO:0000256" key="10">
    <source>
        <dbReference type="ARBA" id="ARBA00023157"/>
    </source>
</evidence>
<evidence type="ECO:0000256" key="1">
    <source>
        <dbReference type="ARBA" id="ARBA00004141"/>
    </source>
</evidence>
<sequence length="359" mass="40639">MQSKSERKFLSVCVTAIVLTFLVIIAGGVVRSTGSGMGCPDWPKCFGHYIPPTTIDELTFSEGKSFKKGYIVIWNEALYKAKQDFTTGKDFNPNDWEKYTKHDYAKFNVYHTWTEYVNRLTGVLLGFGAIATVIFAIQFIKTNKQKVFWLSLFNLFLIGFQGWLGAKVVESNLKAYMVTIHMLVALIILALYIIIYEIARARKLMHTDFDGVNVKRIKWATIVLMLLTVVQMLLGTQVREVIDEISAVLNQAGREQWVSRVGWLFFSHRELAIVVLLLTVMLFVWGRKTGNDLFASVFKYNAVLVLLQILTGVVLAWMALPPAFQALHLVFGCLLFGLQFWAVLFLLKIKATGSVAVKV</sequence>
<comment type="subcellular location">
    <subcellularLocation>
        <location evidence="1">Membrane</location>
        <topology evidence="1">Multi-pass membrane protein</topology>
    </subcellularLocation>
</comment>
<dbReference type="PANTHER" id="PTHR35457:SF1">
    <property type="entry name" value="HEME A SYNTHASE"/>
    <property type="match status" value="1"/>
</dbReference>
<feature type="transmembrane region" description="Helical" evidence="12">
    <location>
        <begin position="297"/>
        <end position="320"/>
    </location>
</feature>
<dbReference type="GO" id="GO:0016020">
    <property type="term" value="C:membrane"/>
    <property type="evidence" value="ECO:0007669"/>
    <property type="project" value="UniProtKB-SubCell"/>
</dbReference>
<keyword evidence="2" id="KW-1003">Cell membrane</keyword>
<keyword evidence="10" id="KW-1015">Disulfide bond</keyword>
<accession>A0A2S4ZZ85</accession>
<evidence type="ECO:0000256" key="4">
    <source>
        <dbReference type="ARBA" id="ARBA00022723"/>
    </source>
</evidence>
<evidence type="ECO:0000256" key="5">
    <source>
        <dbReference type="ARBA" id="ARBA00022989"/>
    </source>
</evidence>
<dbReference type="InterPro" id="IPR003780">
    <property type="entry name" value="COX15/CtaA_fam"/>
</dbReference>
<dbReference type="AlphaFoldDB" id="A0A2S4ZZ85"/>
<feature type="transmembrane region" description="Helical" evidence="12">
    <location>
        <begin position="263"/>
        <end position="285"/>
    </location>
</feature>
<evidence type="ECO:0000256" key="12">
    <source>
        <dbReference type="SAM" id="Phobius"/>
    </source>
</evidence>
<proteinExistence type="predicted"/>
<evidence type="ECO:0000256" key="3">
    <source>
        <dbReference type="ARBA" id="ARBA00022692"/>
    </source>
</evidence>
<reference evidence="13 14" key="1">
    <citation type="submission" date="2018-01" db="EMBL/GenBank/DDBJ databases">
        <authorList>
            <person name="Gaut B.S."/>
            <person name="Morton B.R."/>
            <person name="Clegg M.T."/>
            <person name="Duvall M.R."/>
        </authorList>
    </citation>
    <scope>NUCLEOTIDE SEQUENCE [LARGE SCALE GENOMIC DNA]</scope>
    <source>
        <strain evidence="13 14">HR-AV</strain>
    </source>
</reference>
<dbReference type="EMBL" id="PQVF01000010">
    <property type="protein sequence ID" value="POY35640.1"/>
    <property type="molecule type" value="Genomic_DNA"/>
</dbReference>
<dbReference type="PANTHER" id="PTHR35457">
    <property type="entry name" value="HEME A SYNTHASE"/>
    <property type="match status" value="1"/>
</dbReference>
<dbReference type="InterPro" id="IPR050450">
    <property type="entry name" value="COX15/CtaA_HemeA_synthase"/>
</dbReference>
<keyword evidence="9 12" id="KW-0472">Membrane</keyword>
<feature type="transmembrane region" description="Helical" evidence="12">
    <location>
        <begin position="217"/>
        <end position="234"/>
    </location>
</feature>
<dbReference type="GO" id="GO:0016491">
    <property type="term" value="F:oxidoreductase activity"/>
    <property type="evidence" value="ECO:0007669"/>
    <property type="project" value="UniProtKB-KW"/>
</dbReference>
<evidence type="ECO:0000313" key="14">
    <source>
        <dbReference type="Proteomes" id="UP000236893"/>
    </source>
</evidence>
<organism evidence="13 14">
    <name type="scientific">Solitalea longa</name>
    <dbReference type="NCBI Taxonomy" id="2079460"/>
    <lineage>
        <taxon>Bacteria</taxon>
        <taxon>Pseudomonadati</taxon>
        <taxon>Bacteroidota</taxon>
        <taxon>Sphingobacteriia</taxon>
        <taxon>Sphingobacteriales</taxon>
        <taxon>Sphingobacteriaceae</taxon>
        <taxon>Solitalea</taxon>
    </lineage>
</organism>
<evidence type="ECO:0000256" key="11">
    <source>
        <dbReference type="ARBA" id="ARBA00023444"/>
    </source>
</evidence>
<comment type="pathway">
    <text evidence="11">Porphyrin-containing compound metabolism.</text>
</comment>
<evidence type="ECO:0000313" key="13">
    <source>
        <dbReference type="EMBL" id="POY35640.1"/>
    </source>
</evidence>
<protein>
    <submittedName>
        <fullName evidence="13">Heme A synthase</fullName>
    </submittedName>
</protein>
<feature type="transmembrane region" description="Helical" evidence="12">
    <location>
        <begin position="9"/>
        <end position="30"/>
    </location>
</feature>
<evidence type="ECO:0000256" key="8">
    <source>
        <dbReference type="ARBA" id="ARBA00023133"/>
    </source>
</evidence>
<keyword evidence="14" id="KW-1185">Reference proteome</keyword>
<dbReference type="OrthoDB" id="1447144at2"/>
<evidence type="ECO:0000256" key="9">
    <source>
        <dbReference type="ARBA" id="ARBA00023136"/>
    </source>
</evidence>
<keyword evidence="7" id="KW-0408">Iron</keyword>
<name>A0A2S4ZZ85_9SPHI</name>
<keyword evidence="5 12" id="KW-1133">Transmembrane helix</keyword>
<feature type="transmembrane region" description="Helical" evidence="12">
    <location>
        <begin position="176"/>
        <end position="196"/>
    </location>
</feature>
<feature type="transmembrane region" description="Helical" evidence="12">
    <location>
        <begin position="326"/>
        <end position="347"/>
    </location>
</feature>
<keyword evidence="6" id="KW-0560">Oxidoreductase</keyword>
<evidence type="ECO:0000256" key="7">
    <source>
        <dbReference type="ARBA" id="ARBA00023004"/>
    </source>
</evidence>
<evidence type="ECO:0000256" key="6">
    <source>
        <dbReference type="ARBA" id="ARBA00023002"/>
    </source>
</evidence>